<dbReference type="SUPFAM" id="SSF47413">
    <property type="entry name" value="lambda repressor-like DNA-binding domains"/>
    <property type="match status" value="1"/>
</dbReference>
<dbReference type="InterPro" id="IPR000843">
    <property type="entry name" value="HTH_LacI"/>
</dbReference>
<keyword evidence="3" id="KW-0804">Transcription</keyword>
<dbReference type="EMBL" id="SMAB01000006">
    <property type="protein sequence ID" value="TCS83089.1"/>
    <property type="molecule type" value="Genomic_DNA"/>
</dbReference>
<dbReference type="Pfam" id="PF00356">
    <property type="entry name" value="LacI"/>
    <property type="match status" value="1"/>
</dbReference>
<protein>
    <submittedName>
        <fullName evidence="5">LacI family transcriptional regulator</fullName>
    </submittedName>
</protein>
<evidence type="ECO:0000259" key="4">
    <source>
        <dbReference type="PROSITE" id="PS50932"/>
    </source>
</evidence>
<evidence type="ECO:0000313" key="5">
    <source>
        <dbReference type="EMBL" id="TCS83089.1"/>
    </source>
</evidence>
<reference evidence="5 6" key="1">
    <citation type="submission" date="2019-03" db="EMBL/GenBank/DDBJ databases">
        <title>Genomic Encyclopedia of Type Strains, Phase IV (KMG-IV): sequencing the most valuable type-strain genomes for metagenomic binning, comparative biology and taxonomic classification.</title>
        <authorList>
            <person name="Goeker M."/>
        </authorList>
    </citation>
    <scope>NUCLEOTIDE SEQUENCE [LARGE SCALE GENOMIC DNA]</scope>
    <source>
        <strain evidence="5 6">DSM 23802</strain>
    </source>
</reference>
<keyword evidence="6" id="KW-1185">Reference proteome</keyword>
<gene>
    <name evidence="5" type="ORF">EDD72_10615</name>
</gene>
<dbReference type="CDD" id="cd06294">
    <property type="entry name" value="PBP1_MalR-like"/>
    <property type="match status" value="1"/>
</dbReference>
<dbReference type="GO" id="GO:0003700">
    <property type="term" value="F:DNA-binding transcription factor activity"/>
    <property type="evidence" value="ECO:0007669"/>
    <property type="project" value="TreeGrafter"/>
</dbReference>
<dbReference type="Proteomes" id="UP000295788">
    <property type="component" value="Unassembled WGS sequence"/>
</dbReference>
<dbReference type="CDD" id="cd01392">
    <property type="entry name" value="HTH_LacI"/>
    <property type="match status" value="1"/>
</dbReference>
<sequence>MEGVIELSVTIKDVAKLANVAPSTVSRVIADSPRISQKTKERVREAMKQLGYHPNLIARSLASQSTQAIGLVMPSSTDTFFQNPFFPSVLRGISEGAHQKHYALYMVTGKTEQEIFHDIVQMVQGSRVDGAILLYSKIEDKIVDYLKENQFPFVVIGKPHKDTEEITHVDNDNVRAAKDGTKYLLSLGHERIGFVGGNPHLVVTIERMQGYKKALEEAGLVVRQEYIIHGQFLIEGGQVAVEELMSLKEPPTALLVADDLMSLGVINKLNTMGIEVPNDISIVSFNNVLLAQVSNPPLTSIDINIFDLGFEAAKNLILKIENPKEPVKRIIIPHELVIRDSCAPFKSNDA</sequence>
<dbReference type="PANTHER" id="PTHR30146:SF109">
    <property type="entry name" value="HTH-TYPE TRANSCRIPTIONAL REGULATOR GALS"/>
    <property type="match status" value="1"/>
</dbReference>
<feature type="domain" description="HTH lacI-type" evidence="4">
    <location>
        <begin position="9"/>
        <end position="63"/>
    </location>
</feature>
<name>A0A4R3KIA8_9BACI</name>
<dbReference type="InterPro" id="IPR010982">
    <property type="entry name" value="Lambda_DNA-bd_dom_sf"/>
</dbReference>
<dbReference type="Gene3D" id="3.40.50.2300">
    <property type="match status" value="2"/>
</dbReference>
<dbReference type="SUPFAM" id="SSF53822">
    <property type="entry name" value="Periplasmic binding protein-like I"/>
    <property type="match status" value="1"/>
</dbReference>
<proteinExistence type="predicted"/>
<evidence type="ECO:0000256" key="1">
    <source>
        <dbReference type="ARBA" id="ARBA00023015"/>
    </source>
</evidence>
<evidence type="ECO:0000256" key="3">
    <source>
        <dbReference type="ARBA" id="ARBA00023163"/>
    </source>
</evidence>
<dbReference type="Pfam" id="PF13377">
    <property type="entry name" value="Peripla_BP_3"/>
    <property type="match status" value="1"/>
</dbReference>
<dbReference type="PROSITE" id="PS50932">
    <property type="entry name" value="HTH_LACI_2"/>
    <property type="match status" value="1"/>
</dbReference>
<keyword evidence="1" id="KW-0805">Transcription regulation</keyword>
<keyword evidence="2" id="KW-0238">DNA-binding</keyword>
<comment type="caution">
    <text evidence="5">The sequence shown here is derived from an EMBL/GenBank/DDBJ whole genome shotgun (WGS) entry which is preliminary data.</text>
</comment>
<dbReference type="SMART" id="SM00354">
    <property type="entry name" value="HTH_LACI"/>
    <property type="match status" value="1"/>
</dbReference>
<dbReference type="Gene3D" id="1.10.260.40">
    <property type="entry name" value="lambda repressor-like DNA-binding domains"/>
    <property type="match status" value="1"/>
</dbReference>
<dbReference type="PANTHER" id="PTHR30146">
    <property type="entry name" value="LACI-RELATED TRANSCRIPTIONAL REPRESSOR"/>
    <property type="match status" value="1"/>
</dbReference>
<organism evidence="5 6">
    <name type="scientific">Tepidibacillus fermentans</name>
    <dbReference type="NCBI Taxonomy" id="1281767"/>
    <lineage>
        <taxon>Bacteria</taxon>
        <taxon>Bacillati</taxon>
        <taxon>Bacillota</taxon>
        <taxon>Bacilli</taxon>
        <taxon>Bacillales</taxon>
        <taxon>Bacillaceae</taxon>
        <taxon>Tepidibacillus</taxon>
    </lineage>
</organism>
<dbReference type="AlphaFoldDB" id="A0A4R3KIA8"/>
<dbReference type="InterPro" id="IPR028082">
    <property type="entry name" value="Peripla_BP_I"/>
</dbReference>
<dbReference type="InterPro" id="IPR046335">
    <property type="entry name" value="LacI/GalR-like_sensor"/>
</dbReference>
<evidence type="ECO:0000313" key="6">
    <source>
        <dbReference type="Proteomes" id="UP000295788"/>
    </source>
</evidence>
<evidence type="ECO:0000256" key="2">
    <source>
        <dbReference type="ARBA" id="ARBA00023125"/>
    </source>
</evidence>
<dbReference type="GO" id="GO:0000976">
    <property type="term" value="F:transcription cis-regulatory region binding"/>
    <property type="evidence" value="ECO:0007669"/>
    <property type="project" value="TreeGrafter"/>
</dbReference>
<accession>A0A4R3KIA8</accession>